<organism evidence="1 2">
    <name type="scientific">Snodgrassella alvi</name>
    <dbReference type="NCBI Taxonomy" id="1196083"/>
    <lineage>
        <taxon>Bacteria</taxon>
        <taxon>Pseudomonadati</taxon>
        <taxon>Pseudomonadota</taxon>
        <taxon>Betaproteobacteria</taxon>
        <taxon>Neisseriales</taxon>
        <taxon>Neisseriaceae</taxon>
        <taxon>Snodgrassella</taxon>
    </lineage>
</organism>
<dbReference type="InterPro" id="IPR012685">
    <property type="entry name" value="CHP02304_F390_synth-rel"/>
</dbReference>
<reference evidence="1 2" key="1">
    <citation type="journal article" date="2017" name="MBio">
        <title>Type VI secretion-mediated competition in the bee gut microbiome.</title>
        <authorList>
            <person name="Steele M.I."/>
            <person name="Kwong W.K."/>
            <person name="Powell J.E."/>
            <person name="Whiteley M."/>
            <person name="Moran N.A."/>
        </authorList>
    </citation>
    <scope>NUCLEOTIDE SEQUENCE [LARGE SCALE GENOMIC DNA]</scope>
    <source>
        <strain evidence="1 2">HK3</strain>
    </source>
</reference>
<evidence type="ECO:0000313" key="2">
    <source>
        <dbReference type="Proteomes" id="UP000230463"/>
    </source>
</evidence>
<protein>
    <submittedName>
        <fullName evidence="1">CoF synthetase</fullName>
    </submittedName>
</protein>
<dbReference type="InterPro" id="IPR042099">
    <property type="entry name" value="ANL_N_sf"/>
</dbReference>
<dbReference type="PANTHER" id="PTHR36932">
    <property type="entry name" value="CAPSULAR POLYSACCHARIDE BIOSYNTHESIS PROTEIN"/>
    <property type="match status" value="1"/>
</dbReference>
<dbReference type="NCBIfam" id="TIGR02304">
    <property type="entry name" value="aden_form_hyp"/>
    <property type="match status" value="1"/>
</dbReference>
<gene>
    <name evidence="1" type="ORF">BHC57_08820</name>
</gene>
<dbReference type="PANTHER" id="PTHR36932:SF1">
    <property type="entry name" value="CAPSULAR POLYSACCHARIDE BIOSYNTHESIS PROTEIN"/>
    <property type="match status" value="1"/>
</dbReference>
<dbReference type="RefSeq" id="WP_100124034.1">
    <property type="nucleotide sequence ID" value="NZ_MEIU01000059.1"/>
</dbReference>
<dbReference type="AlphaFoldDB" id="A0A855FYU6"/>
<dbReference type="Gene3D" id="3.40.50.12780">
    <property type="entry name" value="N-terminal domain of ligase-like"/>
    <property type="match status" value="1"/>
</dbReference>
<accession>A0A855FYU6</accession>
<evidence type="ECO:0000313" key="1">
    <source>
        <dbReference type="EMBL" id="PIT59465.1"/>
    </source>
</evidence>
<proteinExistence type="predicted"/>
<sequence length="425" mass="49153">MNTLMTLWYYWRARQLHFTNRQQLEHYQQRQLQRFCRQVLAKSPYFKPVSALPLTEWPLMDKAVMMDNFNRMNTAGLNVDELLACAQRSETERDFTPKVGRYSVGLSTGTSGRRGVFVVSEREQQHWAGMMLAKMLPESIFAGERIALFLRADNNLYQTVNNRWLSLTFFDLFSPFAEHLPRLQQLQPTIVVGPAQVLCALAQAVQCGQLNLRVKKVISGAEVLEPQDKLLLQQVFADVGEVYQATEGFLAASCQYDTLHLNEEFIYVEPQWLDEERFVPLITDFSRTTQPIVRYRLDDILVARQKPCRCGKVTMALDRIEGRCDDQLALPARDGSVQRVFADLCRRVIANALPAVADYRFIQRGNQLQLLGDCDLPVLENCRQQLIDLFQKHDIALEKIHWQVQSTPILPQFDAKRRRIVRMRT</sequence>
<comment type="caution">
    <text evidence="1">The sequence shown here is derived from an EMBL/GenBank/DDBJ whole genome shotgun (WGS) entry which is preliminary data.</text>
</comment>
<dbReference type="EMBL" id="MEIU01000059">
    <property type="protein sequence ID" value="PIT59465.1"/>
    <property type="molecule type" value="Genomic_DNA"/>
</dbReference>
<dbReference type="InterPro" id="IPR053158">
    <property type="entry name" value="CapK_Type1_Caps_Biosynth"/>
</dbReference>
<name>A0A855FYU6_9NEIS</name>
<dbReference type="Proteomes" id="UP000230463">
    <property type="component" value="Unassembled WGS sequence"/>
</dbReference>